<dbReference type="InterPro" id="IPR037923">
    <property type="entry name" value="HTH-like"/>
</dbReference>
<accession>A0ABW5PG31</accession>
<dbReference type="InterPro" id="IPR018062">
    <property type="entry name" value="HTH_AraC-typ_CS"/>
</dbReference>
<dbReference type="PRINTS" id="PR00032">
    <property type="entry name" value="HTHARAC"/>
</dbReference>
<dbReference type="CDD" id="cd06986">
    <property type="entry name" value="cupin_MmsR-like_N"/>
    <property type="match status" value="1"/>
</dbReference>
<dbReference type="PANTHER" id="PTHR43280:SF30">
    <property type="entry name" value="MMSAB OPERON REGULATORY PROTEIN"/>
    <property type="match status" value="1"/>
</dbReference>
<gene>
    <name evidence="5" type="ORF">ACFSUF_12850</name>
</gene>
<dbReference type="Gene3D" id="2.60.120.280">
    <property type="entry name" value="Regulatory protein AraC"/>
    <property type="match status" value="1"/>
</dbReference>
<dbReference type="Gene3D" id="1.10.10.60">
    <property type="entry name" value="Homeodomain-like"/>
    <property type="match status" value="2"/>
</dbReference>
<dbReference type="InterPro" id="IPR009057">
    <property type="entry name" value="Homeodomain-like_sf"/>
</dbReference>
<evidence type="ECO:0000313" key="5">
    <source>
        <dbReference type="EMBL" id="MFD2613312.1"/>
    </source>
</evidence>
<proteinExistence type="predicted"/>
<dbReference type="RefSeq" id="WP_377603310.1">
    <property type="nucleotide sequence ID" value="NZ_JBHUME010000008.1"/>
</dbReference>
<evidence type="ECO:0000259" key="4">
    <source>
        <dbReference type="PROSITE" id="PS01124"/>
    </source>
</evidence>
<comment type="caution">
    <text evidence="5">The sequence shown here is derived from an EMBL/GenBank/DDBJ whole genome shotgun (WGS) entry which is preliminary data.</text>
</comment>
<keyword evidence="1" id="KW-0805">Transcription regulation</keyword>
<dbReference type="Proteomes" id="UP001597541">
    <property type="component" value="Unassembled WGS sequence"/>
</dbReference>
<evidence type="ECO:0000313" key="6">
    <source>
        <dbReference type="Proteomes" id="UP001597541"/>
    </source>
</evidence>
<dbReference type="SMART" id="SM00342">
    <property type="entry name" value="HTH_ARAC"/>
    <property type="match status" value="1"/>
</dbReference>
<dbReference type="EMBL" id="JBHUME010000008">
    <property type="protein sequence ID" value="MFD2613312.1"/>
    <property type="molecule type" value="Genomic_DNA"/>
</dbReference>
<dbReference type="Pfam" id="PF02311">
    <property type="entry name" value="AraC_binding"/>
    <property type="match status" value="1"/>
</dbReference>
<dbReference type="InterPro" id="IPR018060">
    <property type="entry name" value="HTH_AraC"/>
</dbReference>
<dbReference type="InterPro" id="IPR020449">
    <property type="entry name" value="Tscrpt_reg_AraC-type_HTH"/>
</dbReference>
<dbReference type="Pfam" id="PF12833">
    <property type="entry name" value="HTH_18"/>
    <property type="match status" value="1"/>
</dbReference>
<dbReference type="PROSITE" id="PS00041">
    <property type="entry name" value="HTH_ARAC_FAMILY_1"/>
    <property type="match status" value="1"/>
</dbReference>
<reference evidence="6" key="1">
    <citation type="journal article" date="2019" name="Int. J. Syst. Evol. Microbiol.">
        <title>The Global Catalogue of Microorganisms (GCM) 10K type strain sequencing project: providing services to taxonomists for standard genome sequencing and annotation.</title>
        <authorList>
            <consortium name="The Broad Institute Genomics Platform"/>
            <consortium name="The Broad Institute Genome Sequencing Center for Infectious Disease"/>
            <person name="Wu L."/>
            <person name="Ma J."/>
        </authorList>
    </citation>
    <scope>NUCLEOTIDE SEQUENCE [LARGE SCALE GENOMIC DNA]</scope>
    <source>
        <strain evidence="6">KCTC 3950</strain>
    </source>
</reference>
<dbReference type="PANTHER" id="PTHR43280">
    <property type="entry name" value="ARAC-FAMILY TRANSCRIPTIONAL REGULATOR"/>
    <property type="match status" value="1"/>
</dbReference>
<keyword evidence="3" id="KW-0804">Transcription</keyword>
<keyword evidence="6" id="KW-1185">Reference proteome</keyword>
<dbReference type="SUPFAM" id="SSF46689">
    <property type="entry name" value="Homeodomain-like"/>
    <property type="match status" value="2"/>
</dbReference>
<dbReference type="SUPFAM" id="SSF51215">
    <property type="entry name" value="Regulatory protein AraC"/>
    <property type="match status" value="1"/>
</dbReference>
<organism evidence="5 6">
    <name type="scientific">Paenibacillus gansuensis</name>
    <dbReference type="NCBI Taxonomy" id="306542"/>
    <lineage>
        <taxon>Bacteria</taxon>
        <taxon>Bacillati</taxon>
        <taxon>Bacillota</taxon>
        <taxon>Bacilli</taxon>
        <taxon>Bacillales</taxon>
        <taxon>Paenibacillaceae</taxon>
        <taxon>Paenibacillus</taxon>
    </lineage>
</organism>
<name>A0ABW5PG31_9BACL</name>
<evidence type="ECO:0000256" key="1">
    <source>
        <dbReference type="ARBA" id="ARBA00023015"/>
    </source>
</evidence>
<evidence type="ECO:0000256" key="2">
    <source>
        <dbReference type="ARBA" id="ARBA00023125"/>
    </source>
</evidence>
<dbReference type="PROSITE" id="PS01124">
    <property type="entry name" value="HTH_ARAC_FAMILY_2"/>
    <property type="match status" value="1"/>
</dbReference>
<keyword evidence="2" id="KW-0238">DNA-binding</keyword>
<feature type="domain" description="HTH araC/xylS-type" evidence="4">
    <location>
        <begin position="183"/>
        <end position="280"/>
    </location>
</feature>
<evidence type="ECO:0000256" key="3">
    <source>
        <dbReference type="ARBA" id="ARBA00023163"/>
    </source>
</evidence>
<dbReference type="InterPro" id="IPR003313">
    <property type="entry name" value="AraC-bd"/>
</dbReference>
<protein>
    <submittedName>
        <fullName evidence="5">AraC family transcriptional regulator</fullName>
    </submittedName>
</protein>
<sequence>MADHGHIQDTFASNPSPSQGELSVLFSGWAQTEPSHKFGPVVHDYIIVHLVMSGKGIFHNLGKDYALSAGDSFFILPGDLVYYQADYDDPWKYTWIAFRGAAAEELLLGMDISVHRPVVTARNLRKMQLYFTRIIHTLQQGGNYTDLEAGGYLRLLLGEYGASNGNSPQGAVPPATMIQQQVEQAIRWITLQYYQPISIENMAKTLGYHRTHLSKMFKQYTGLSPMNYLLKVRMERAQKLLGERLTIDQVASSVGFTDPLYFSKQFKKWNGCSPSEYRASLQGSGKK</sequence>